<feature type="domain" description="YegS/DAGK C-terminal" evidence="1">
    <location>
        <begin position="5"/>
        <end position="100"/>
    </location>
</feature>
<dbReference type="Pfam" id="PF19279">
    <property type="entry name" value="YegS_C"/>
    <property type="match status" value="1"/>
</dbReference>
<evidence type="ECO:0000313" key="2">
    <source>
        <dbReference type="EMBL" id="MBX4223873.1"/>
    </source>
</evidence>
<comment type="caution">
    <text evidence="2">The sequence shown here is derived from an EMBL/GenBank/DDBJ whole genome shotgun (WGS) entry which is preliminary data.</text>
</comment>
<dbReference type="SUPFAM" id="SSF111331">
    <property type="entry name" value="NAD kinase/diacylglycerol kinase-like"/>
    <property type="match status" value="1"/>
</dbReference>
<accession>A0A9X1GEN0</accession>
<dbReference type="AlphaFoldDB" id="A0A9X1GEN0"/>
<dbReference type="InterPro" id="IPR045540">
    <property type="entry name" value="YegS/DAGK_C"/>
</dbReference>
<keyword evidence="2" id="KW-0808">Transferase</keyword>
<sequence length="101" mass="10969">LIGLTNSVGGFETLLPNAKVDDGKLHLVYLKDSSLIDTLKTLPDLLKGVDESTKNLAYLTCEQLVVSLADEEELTTNVDGDEGDKLPVNIKVLPSHLQVYC</sequence>
<dbReference type="Proteomes" id="UP001139644">
    <property type="component" value="Unassembled WGS sequence"/>
</dbReference>
<evidence type="ECO:0000259" key="1">
    <source>
        <dbReference type="Pfam" id="PF19279"/>
    </source>
</evidence>
<gene>
    <name evidence="2" type="ORF">KYX88_13985</name>
</gene>
<organism evidence="2 3">
    <name type="scientific">Enterococcus faecium</name>
    <name type="common">Streptococcus faecium</name>
    <dbReference type="NCBI Taxonomy" id="1352"/>
    <lineage>
        <taxon>Bacteria</taxon>
        <taxon>Bacillati</taxon>
        <taxon>Bacillota</taxon>
        <taxon>Bacilli</taxon>
        <taxon>Lactobacillales</taxon>
        <taxon>Enterococcaceae</taxon>
        <taxon>Enterococcus</taxon>
    </lineage>
</organism>
<dbReference type="Gene3D" id="2.60.200.40">
    <property type="match status" value="1"/>
</dbReference>
<reference evidence="2" key="1">
    <citation type="journal article" date="2022" name="J. Anim. Sci.">
        <title>Whole genome sequence analyses-based assessment of virulence potential and antimicrobial susceptibilities and resistance of Enterococcus faecium strains isolated from commercial swine and cattle probiotic products.</title>
        <authorList>
            <person name="Shridhar P.B."/>
            <person name="Amachawadi R.G."/>
            <person name="Tokach M."/>
            <person name="Patel I."/>
            <person name="Gangiredla J."/>
            <person name="Mammel M."/>
            <person name="Nagaraja T.G."/>
        </authorList>
    </citation>
    <scope>NUCLEOTIDE SEQUENCE</scope>
    <source>
        <strain evidence="2">EF215</strain>
    </source>
</reference>
<protein>
    <submittedName>
        <fullName evidence="2">Diacylglycerol kinase family lipid kinase</fullName>
    </submittedName>
</protein>
<name>A0A9X1GEN0_ENTFC</name>
<keyword evidence="2" id="KW-0418">Kinase</keyword>
<proteinExistence type="predicted"/>
<evidence type="ECO:0000313" key="3">
    <source>
        <dbReference type="Proteomes" id="UP001139644"/>
    </source>
</evidence>
<feature type="non-terminal residue" evidence="2">
    <location>
        <position position="1"/>
    </location>
</feature>
<dbReference type="InterPro" id="IPR016064">
    <property type="entry name" value="NAD/diacylglycerol_kinase_sf"/>
</dbReference>
<dbReference type="GO" id="GO:0016301">
    <property type="term" value="F:kinase activity"/>
    <property type="evidence" value="ECO:0007669"/>
    <property type="project" value="UniProtKB-KW"/>
</dbReference>
<dbReference type="EMBL" id="JAIFOC010000198">
    <property type="protein sequence ID" value="MBX4223873.1"/>
    <property type="molecule type" value="Genomic_DNA"/>
</dbReference>